<feature type="compositionally biased region" description="Basic residues" evidence="1">
    <location>
        <begin position="258"/>
        <end position="273"/>
    </location>
</feature>
<evidence type="ECO:0000313" key="2">
    <source>
        <dbReference type="EMBL" id="CAB4572511.1"/>
    </source>
</evidence>
<protein>
    <submittedName>
        <fullName evidence="2">Unannotated protein</fullName>
    </submittedName>
</protein>
<evidence type="ECO:0000256" key="1">
    <source>
        <dbReference type="SAM" id="MobiDB-lite"/>
    </source>
</evidence>
<accession>A0A6J6E859</accession>
<sequence length="328" mass="36505">MLFEVGDVVKVERVVPISEVLSKRSVPASCKVPHVVDHGEKTQASVVDDRSEIAGAVCSAELPESTRLGLERPEAIRVRRGDKWHPPVRGRAHVPQSVGWMRCVEVEDPGHLAVNDNTVVRREITVHDDVSRLDRRKPPLRPTRDVERRERVVKPAEEACSRAHGLVGPEGRRERRVADLALQGAHCLGLALDVRGDQPRNSDETDPFEMHEHLVDRLGRGAHRTYDGSADTRDAMHASREFLALVGPGVHSIDPRSTRQRKRATRSRPRRRGLPAGNRQVLLPSADEWSVDDDSARSSSRVEGSISRGKPSRPTVGWPGSVCHTRWS</sequence>
<dbReference type="AlphaFoldDB" id="A0A6J6E859"/>
<proteinExistence type="predicted"/>
<name>A0A6J6E859_9ZZZZ</name>
<feature type="region of interest" description="Disordered" evidence="1">
    <location>
        <begin position="247"/>
        <end position="328"/>
    </location>
</feature>
<organism evidence="2">
    <name type="scientific">freshwater metagenome</name>
    <dbReference type="NCBI Taxonomy" id="449393"/>
    <lineage>
        <taxon>unclassified sequences</taxon>
        <taxon>metagenomes</taxon>
        <taxon>ecological metagenomes</taxon>
    </lineage>
</organism>
<gene>
    <name evidence="2" type="ORF">UFOPK1493_02497</name>
</gene>
<reference evidence="2" key="1">
    <citation type="submission" date="2020-05" db="EMBL/GenBank/DDBJ databases">
        <authorList>
            <person name="Chiriac C."/>
            <person name="Salcher M."/>
            <person name="Ghai R."/>
            <person name="Kavagutti S V."/>
        </authorList>
    </citation>
    <scope>NUCLEOTIDE SEQUENCE</scope>
</reference>
<dbReference type="EMBL" id="CAEZSR010000103">
    <property type="protein sequence ID" value="CAB4572511.1"/>
    <property type="molecule type" value="Genomic_DNA"/>
</dbReference>